<dbReference type="InterPro" id="IPR009784">
    <property type="entry name" value="DUF1349"/>
</dbReference>
<dbReference type="SUPFAM" id="SSF49899">
    <property type="entry name" value="Concanavalin A-like lectins/glucanases"/>
    <property type="match status" value="1"/>
</dbReference>
<comment type="caution">
    <text evidence="1">The sequence shown here is derived from an EMBL/GenBank/DDBJ whole genome shotgun (WGS) entry which is preliminary data.</text>
</comment>
<protein>
    <submittedName>
        <fullName evidence="1">DUF1349 domain-containing protein</fullName>
    </submittedName>
</protein>
<dbReference type="Gene3D" id="2.60.120.200">
    <property type="match status" value="1"/>
</dbReference>
<dbReference type="PANTHER" id="PTHR35332:SF2">
    <property type="entry name" value="REGULATION OF ENOLASE PROTEIN 1"/>
    <property type="match status" value="1"/>
</dbReference>
<dbReference type="InterPro" id="IPR015987">
    <property type="entry name" value="UCP022704"/>
</dbReference>
<dbReference type="InterPro" id="IPR013320">
    <property type="entry name" value="ConA-like_dom_sf"/>
</dbReference>
<dbReference type="EMBL" id="JAAATX020000007">
    <property type="protein sequence ID" value="MBU9698397.1"/>
    <property type="molecule type" value="Genomic_DNA"/>
</dbReference>
<keyword evidence="2" id="KW-1185">Reference proteome</keyword>
<reference evidence="1 2" key="1">
    <citation type="submission" date="2021-06" db="EMBL/GenBank/DDBJ databases">
        <title>Rhodobacteraceae bacterium strain HSP-20.</title>
        <authorList>
            <person name="Chen W.-M."/>
        </authorList>
    </citation>
    <scope>NUCLEOTIDE SEQUENCE [LARGE SCALE GENOMIC DNA]</scope>
    <source>
        <strain evidence="1 2">HSP-20</strain>
    </source>
</reference>
<accession>A0ABS6J7F6</accession>
<dbReference type="PIRSF" id="PIRSF022704">
    <property type="entry name" value="UCP022704"/>
    <property type="match status" value="1"/>
</dbReference>
<gene>
    <name evidence="1" type="ORF">GU927_011130</name>
</gene>
<dbReference type="PANTHER" id="PTHR35332">
    <property type="entry name" value="REGULATION OF ENOLASE PROTEIN 1"/>
    <property type="match status" value="1"/>
</dbReference>
<dbReference type="Proteomes" id="UP000731907">
    <property type="component" value="Unassembled WGS sequence"/>
</dbReference>
<proteinExistence type="predicted"/>
<evidence type="ECO:0000313" key="2">
    <source>
        <dbReference type="Proteomes" id="UP000731907"/>
    </source>
</evidence>
<dbReference type="RefSeq" id="WP_161762525.1">
    <property type="nucleotide sequence ID" value="NZ_JAAATX020000007.1"/>
</dbReference>
<name>A0ABS6J7F6_9RHOB</name>
<dbReference type="Pfam" id="PF07081">
    <property type="entry name" value="DUF1349"/>
    <property type="match status" value="1"/>
</dbReference>
<organism evidence="1 2">
    <name type="scientific">Paragemmobacter amnigenus</name>
    <dbReference type="NCBI Taxonomy" id="2852097"/>
    <lineage>
        <taxon>Bacteria</taxon>
        <taxon>Pseudomonadati</taxon>
        <taxon>Pseudomonadota</taxon>
        <taxon>Alphaproteobacteria</taxon>
        <taxon>Rhodobacterales</taxon>
        <taxon>Paracoccaceae</taxon>
        <taxon>Paragemmobacter</taxon>
    </lineage>
</organism>
<evidence type="ECO:0000313" key="1">
    <source>
        <dbReference type="EMBL" id="MBU9698397.1"/>
    </source>
</evidence>
<sequence length="194" mass="21819">MSSRFARMTWLNPPEEAMEMAGGIEVVTGERTDFWRETFYGFVRDNGHFLWEAVHGDFTAEVTIAGKYRALYDQAGLMMLLSDQHWIKCGVEVNDGVPVFSTVVTNLRSDWATMPLPFDPARVRLRLSRHGDAVRVDVARPEGGWLLARLGYLPAGLPAKVGIMACSPERARFRVQFSDYRCGPAIARDLHNGE</sequence>